<keyword evidence="7 8" id="KW-0472">Membrane</keyword>
<keyword evidence="10" id="KW-1185">Reference proteome</keyword>
<feature type="transmembrane region" description="Helical" evidence="8">
    <location>
        <begin position="157"/>
        <end position="176"/>
    </location>
</feature>
<feature type="transmembrane region" description="Helical" evidence="8">
    <location>
        <begin position="100"/>
        <end position="119"/>
    </location>
</feature>
<accession>A0A841HXU6</accession>
<gene>
    <name evidence="9" type="ORF">HNR42_000891</name>
</gene>
<dbReference type="InterPro" id="IPR037294">
    <property type="entry name" value="ABC_BtuC-like"/>
</dbReference>
<dbReference type="CDD" id="cd06550">
    <property type="entry name" value="TM_ABC_iron-siderophores_like"/>
    <property type="match status" value="1"/>
</dbReference>
<dbReference type="Pfam" id="PF01032">
    <property type="entry name" value="FecCD"/>
    <property type="match status" value="1"/>
</dbReference>
<keyword evidence="3" id="KW-0813">Transport</keyword>
<evidence type="ECO:0000313" key="9">
    <source>
        <dbReference type="EMBL" id="MBB6097474.1"/>
    </source>
</evidence>
<comment type="similarity">
    <text evidence="2">Belongs to the binding-protein-dependent transport system permease family. FecCD subfamily.</text>
</comment>
<keyword evidence="5 8" id="KW-0812">Transmembrane</keyword>
<feature type="transmembrane region" description="Helical" evidence="8">
    <location>
        <begin position="68"/>
        <end position="88"/>
    </location>
</feature>
<evidence type="ECO:0000256" key="5">
    <source>
        <dbReference type="ARBA" id="ARBA00022692"/>
    </source>
</evidence>
<dbReference type="GO" id="GO:0022857">
    <property type="term" value="F:transmembrane transporter activity"/>
    <property type="evidence" value="ECO:0007669"/>
    <property type="project" value="InterPro"/>
</dbReference>
<feature type="transmembrane region" description="Helical" evidence="8">
    <location>
        <begin position="125"/>
        <end position="145"/>
    </location>
</feature>
<evidence type="ECO:0000256" key="7">
    <source>
        <dbReference type="ARBA" id="ARBA00023136"/>
    </source>
</evidence>
<evidence type="ECO:0000256" key="4">
    <source>
        <dbReference type="ARBA" id="ARBA00022475"/>
    </source>
</evidence>
<keyword evidence="4" id="KW-1003">Cell membrane</keyword>
<organism evidence="9 10">
    <name type="scientific">Deinobacterium chartae</name>
    <dbReference type="NCBI Taxonomy" id="521158"/>
    <lineage>
        <taxon>Bacteria</taxon>
        <taxon>Thermotogati</taxon>
        <taxon>Deinococcota</taxon>
        <taxon>Deinococci</taxon>
        <taxon>Deinococcales</taxon>
        <taxon>Deinococcaceae</taxon>
        <taxon>Deinobacterium</taxon>
    </lineage>
</organism>
<comment type="subcellular location">
    <subcellularLocation>
        <location evidence="1">Cell membrane</location>
        <topology evidence="1">Multi-pass membrane protein</topology>
    </subcellularLocation>
</comment>
<dbReference type="AlphaFoldDB" id="A0A841HXU6"/>
<comment type="caution">
    <text evidence="9">The sequence shown here is derived from an EMBL/GenBank/DDBJ whole genome shotgun (WGS) entry which is preliminary data.</text>
</comment>
<protein>
    <submittedName>
        <fullName evidence="9">Iron complex transport system permease protein</fullName>
    </submittedName>
</protein>
<dbReference type="PANTHER" id="PTHR30472:SF37">
    <property type="entry name" value="FE(3+) DICITRATE TRANSPORT SYSTEM PERMEASE PROTEIN FECD-RELATED"/>
    <property type="match status" value="1"/>
</dbReference>
<feature type="transmembrane region" description="Helical" evidence="8">
    <location>
        <begin position="317"/>
        <end position="333"/>
    </location>
</feature>
<evidence type="ECO:0000256" key="8">
    <source>
        <dbReference type="SAM" id="Phobius"/>
    </source>
</evidence>
<dbReference type="PANTHER" id="PTHR30472">
    <property type="entry name" value="FERRIC ENTEROBACTIN TRANSPORT SYSTEM PERMEASE PROTEIN"/>
    <property type="match status" value="1"/>
</dbReference>
<evidence type="ECO:0000256" key="3">
    <source>
        <dbReference type="ARBA" id="ARBA00022448"/>
    </source>
</evidence>
<dbReference type="GO" id="GO:0005886">
    <property type="term" value="C:plasma membrane"/>
    <property type="evidence" value="ECO:0007669"/>
    <property type="project" value="UniProtKB-SubCell"/>
</dbReference>
<feature type="transmembrane region" description="Helical" evidence="8">
    <location>
        <begin position="284"/>
        <end position="305"/>
    </location>
</feature>
<dbReference type="EMBL" id="JACHHG010000003">
    <property type="protein sequence ID" value="MBB6097474.1"/>
    <property type="molecule type" value="Genomic_DNA"/>
</dbReference>
<evidence type="ECO:0000256" key="6">
    <source>
        <dbReference type="ARBA" id="ARBA00022989"/>
    </source>
</evidence>
<dbReference type="FunFam" id="1.10.3470.10:FF:000001">
    <property type="entry name" value="Vitamin B12 ABC transporter permease BtuC"/>
    <property type="match status" value="1"/>
</dbReference>
<evidence type="ECO:0000313" key="10">
    <source>
        <dbReference type="Proteomes" id="UP000569951"/>
    </source>
</evidence>
<dbReference type="SUPFAM" id="SSF81345">
    <property type="entry name" value="ABC transporter involved in vitamin B12 uptake, BtuC"/>
    <property type="match status" value="1"/>
</dbReference>
<evidence type="ECO:0000256" key="1">
    <source>
        <dbReference type="ARBA" id="ARBA00004651"/>
    </source>
</evidence>
<keyword evidence="6 8" id="KW-1133">Transmembrane helix</keyword>
<dbReference type="Gene3D" id="1.10.3470.10">
    <property type="entry name" value="ABC transporter involved in vitamin B12 uptake, BtuC"/>
    <property type="match status" value="1"/>
</dbReference>
<evidence type="ECO:0000256" key="2">
    <source>
        <dbReference type="ARBA" id="ARBA00007935"/>
    </source>
</evidence>
<feature type="transmembrane region" description="Helical" evidence="8">
    <location>
        <begin position="243"/>
        <end position="272"/>
    </location>
</feature>
<sequence>MSAFVRSAAGNARRRTLTLLPLLLAALLLVSVISLGIGAVQTPPLEVLRALTGSGEELSRRILLEFRLPRLLVAALCGAMFAASGAILQGVVRNPLAAPDIIGVNAGAALAAVLVMLAIPSAPTWALPWGAFLGAWLGFALVYLLARKDGSVAPVRLALVGVAVGAALGGAQQLILVRAPDGVGQALTFLTGTVYGSDYERVLRVLPWAAALLPLAVLLARRLDLLSLGDAVATGLGVRVELSRAVLLSVAVGLAAAAVTGSGLLGFVGLIAPHVARLLTGARHLLLLPVAMLMGALLVVVADALGRGLLPPVEVPAGIFTTLVGAPYFLWLMRRQSRS</sequence>
<proteinExistence type="inferred from homology"/>
<reference evidence="9 10" key="1">
    <citation type="submission" date="2020-08" db="EMBL/GenBank/DDBJ databases">
        <title>Genomic Encyclopedia of Type Strains, Phase IV (KMG-IV): sequencing the most valuable type-strain genomes for metagenomic binning, comparative biology and taxonomic classification.</title>
        <authorList>
            <person name="Goeker M."/>
        </authorList>
    </citation>
    <scope>NUCLEOTIDE SEQUENCE [LARGE SCALE GENOMIC DNA]</scope>
    <source>
        <strain evidence="9 10">DSM 21458</strain>
    </source>
</reference>
<dbReference type="Proteomes" id="UP000569951">
    <property type="component" value="Unassembled WGS sequence"/>
</dbReference>
<dbReference type="InterPro" id="IPR000522">
    <property type="entry name" value="ABC_transptr_permease_BtuC"/>
</dbReference>
<name>A0A841HXU6_9DEIO</name>
<dbReference type="RefSeq" id="WP_183984959.1">
    <property type="nucleotide sequence ID" value="NZ_JACHHG010000003.1"/>
</dbReference>
<dbReference type="GO" id="GO:0033214">
    <property type="term" value="P:siderophore-iron import into cell"/>
    <property type="evidence" value="ECO:0007669"/>
    <property type="project" value="TreeGrafter"/>
</dbReference>